<name>E6K5L3_9BACT</name>
<accession>E6K5L3</accession>
<dbReference type="HOGENOM" id="CLU_2975461_0_0_10"/>
<reference evidence="1 2" key="1">
    <citation type="submission" date="2010-10" db="EMBL/GenBank/DDBJ databases">
        <authorList>
            <person name="Muzny D."/>
            <person name="Qin X."/>
            <person name="Deng J."/>
            <person name="Jiang H."/>
            <person name="Liu Y."/>
            <person name="Qu J."/>
            <person name="Song X.-Z."/>
            <person name="Zhang L."/>
            <person name="Thornton R."/>
            <person name="Coyle M."/>
            <person name="Francisco L."/>
            <person name="Jackson L."/>
            <person name="Javaid M."/>
            <person name="Korchina V."/>
            <person name="Kovar C."/>
            <person name="Mata R."/>
            <person name="Mathew T."/>
            <person name="Ngo R."/>
            <person name="Nguyen L."/>
            <person name="Nguyen N."/>
            <person name="Okwuonu G."/>
            <person name="Ongeri F."/>
            <person name="Pham C."/>
            <person name="Simmons D."/>
            <person name="Wilczek-Boney K."/>
            <person name="Hale W."/>
            <person name="Jakkamsetti A."/>
            <person name="Pham P."/>
            <person name="Ruth R."/>
            <person name="San Lucas F."/>
            <person name="Warren J."/>
            <person name="Zhang J."/>
            <person name="Zhao Z."/>
            <person name="Zhou C."/>
            <person name="Zhu D."/>
            <person name="Lee S."/>
            <person name="Bess C."/>
            <person name="Blankenburg K."/>
            <person name="Forbes L."/>
            <person name="Fu Q."/>
            <person name="Gubbala S."/>
            <person name="Hirani K."/>
            <person name="Jayaseelan J.C."/>
            <person name="Lara F."/>
            <person name="Munidasa M."/>
            <person name="Palculict T."/>
            <person name="Patil S."/>
            <person name="Pu L.-L."/>
            <person name="Saada N."/>
            <person name="Tang L."/>
            <person name="Weissenberger G."/>
            <person name="Zhu Y."/>
            <person name="Hemphill L."/>
            <person name="Shang Y."/>
            <person name="Youmans B."/>
            <person name="Ayvaz T."/>
            <person name="Ross M."/>
            <person name="Santibanez J."/>
            <person name="Aqrawi P."/>
            <person name="Gross S."/>
            <person name="Joshi V."/>
            <person name="Fowler G."/>
            <person name="Nazareth L."/>
            <person name="Reid J."/>
            <person name="Worley K."/>
            <person name="Petrosino J."/>
            <person name="Highlander S."/>
            <person name="Gibbs R."/>
        </authorList>
    </citation>
    <scope>NUCLEOTIDE SEQUENCE [LARGE SCALE GENOMIC DNA]</scope>
    <source>
        <strain evidence="1 2">ATCC 33574</strain>
    </source>
</reference>
<evidence type="ECO:0000313" key="1">
    <source>
        <dbReference type="EMBL" id="EFU31139.1"/>
    </source>
</evidence>
<dbReference type="Proteomes" id="UP000003112">
    <property type="component" value="Unassembled WGS sequence"/>
</dbReference>
<comment type="caution">
    <text evidence="1">The sequence shown here is derived from an EMBL/GenBank/DDBJ whole genome shotgun (WGS) entry which is preliminary data.</text>
</comment>
<protein>
    <submittedName>
        <fullName evidence="1">Uncharacterized protein</fullName>
    </submittedName>
</protein>
<dbReference type="AlphaFoldDB" id="E6K5L3"/>
<evidence type="ECO:0000313" key="2">
    <source>
        <dbReference type="Proteomes" id="UP000003112"/>
    </source>
</evidence>
<sequence>MPFGPSEKIDGTDGANKTNRIGIADECEENACKAFSKDLILYTILQKSEPDKKEVIGE</sequence>
<keyword evidence="2" id="KW-1185">Reference proteome</keyword>
<dbReference type="STRING" id="873513.HMPREF6485_0855"/>
<dbReference type="EMBL" id="AEPD01000017">
    <property type="protein sequence ID" value="EFU31139.1"/>
    <property type="molecule type" value="Genomic_DNA"/>
</dbReference>
<proteinExistence type="predicted"/>
<gene>
    <name evidence="1" type="ORF">HMPREF6485_0855</name>
</gene>
<organism evidence="1 2">
    <name type="scientific">Segatella buccae ATCC 33574</name>
    <dbReference type="NCBI Taxonomy" id="873513"/>
    <lineage>
        <taxon>Bacteria</taxon>
        <taxon>Pseudomonadati</taxon>
        <taxon>Bacteroidota</taxon>
        <taxon>Bacteroidia</taxon>
        <taxon>Bacteroidales</taxon>
        <taxon>Prevotellaceae</taxon>
        <taxon>Segatella</taxon>
    </lineage>
</organism>